<organism evidence="3 4">
    <name type="scientific">Microvirga aerophila</name>
    <dbReference type="NCBI Taxonomy" id="670291"/>
    <lineage>
        <taxon>Bacteria</taxon>
        <taxon>Pseudomonadati</taxon>
        <taxon>Pseudomonadota</taxon>
        <taxon>Alphaproteobacteria</taxon>
        <taxon>Hyphomicrobiales</taxon>
        <taxon>Methylobacteriaceae</taxon>
        <taxon>Microvirga</taxon>
    </lineage>
</organism>
<accession>A0A512BLH0</accession>
<keyword evidence="2" id="KW-0472">Membrane</keyword>
<feature type="transmembrane region" description="Helical" evidence="2">
    <location>
        <begin position="80"/>
        <end position="103"/>
    </location>
</feature>
<proteinExistence type="predicted"/>
<dbReference type="OrthoDB" id="7276301at2"/>
<feature type="transmembrane region" description="Helical" evidence="2">
    <location>
        <begin position="264"/>
        <end position="284"/>
    </location>
</feature>
<evidence type="ECO:0008006" key="5">
    <source>
        <dbReference type="Google" id="ProtNLM"/>
    </source>
</evidence>
<evidence type="ECO:0000313" key="3">
    <source>
        <dbReference type="EMBL" id="GEO12816.1"/>
    </source>
</evidence>
<dbReference type="AlphaFoldDB" id="A0A512BLH0"/>
<protein>
    <recommendedName>
        <fullName evidence="5">PhnA-like protein</fullName>
    </recommendedName>
</protein>
<name>A0A512BLH0_9HYPH</name>
<dbReference type="EMBL" id="BJYU01000003">
    <property type="protein sequence ID" value="GEO12816.1"/>
    <property type="molecule type" value="Genomic_DNA"/>
</dbReference>
<evidence type="ECO:0000256" key="2">
    <source>
        <dbReference type="SAM" id="Phobius"/>
    </source>
</evidence>
<feature type="region of interest" description="Disordered" evidence="1">
    <location>
        <begin position="1"/>
        <end position="22"/>
    </location>
</feature>
<keyword evidence="2" id="KW-1133">Transmembrane helix</keyword>
<dbReference type="RefSeq" id="WP_114184211.1">
    <property type="nucleotide sequence ID" value="NZ_BJYU01000003.1"/>
</dbReference>
<keyword evidence="4" id="KW-1185">Reference proteome</keyword>
<feature type="transmembrane region" description="Helical" evidence="2">
    <location>
        <begin position="36"/>
        <end position="60"/>
    </location>
</feature>
<comment type="caution">
    <text evidence="3">The sequence shown here is derived from an EMBL/GenBank/DDBJ whole genome shotgun (WGS) entry which is preliminary data.</text>
</comment>
<dbReference type="Proteomes" id="UP000321085">
    <property type="component" value="Unassembled WGS sequence"/>
</dbReference>
<sequence>MTDRPTTPRNLGDRDAPHMSPVTPAEDARTIMLNRIAWGAVLAGVVTALVTQLILNMLGIGVGVATLDPVTGDNPQASTFSIAAGIWWTVSGIIASFAGGYVAGRLSGRPKESTASFHGLIAWAATTLVIFYLLTSTLGSLLGGVYSTISSTVGGLGRTAVQTAAPALAQNPDAFSSIEQQVRASTGGTDPAQLRDTAISSLRAALTGDQAQAQQARDRAVDALARAQNIPPEEARNRVAQYEQQYRQGVEQAKQAADAAAKGISTAALLGAVSLILGAIAGWFGGRSGAVDPTITSRTLAGERRL</sequence>
<evidence type="ECO:0000313" key="4">
    <source>
        <dbReference type="Proteomes" id="UP000321085"/>
    </source>
</evidence>
<gene>
    <name evidence="3" type="ORF">MAE02_05120</name>
</gene>
<feature type="transmembrane region" description="Helical" evidence="2">
    <location>
        <begin position="115"/>
        <end position="134"/>
    </location>
</feature>
<keyword evidence="2" id="KW-0812">Transmembrane</keyword>
<evidence type="ECO:0000256" key="1">
    <source>
        <dbReference type="SAM" id="MobiDB-lite"/>
    </source>
</evidence>
<reference evidence="3 4" key="1">
    <citation type="submission" date="2019-07" db="EMBL/GenBank/DDBJ databases">
        <title>Whole genome shotgun sequence of Microvirga aerophila NBRC 106136.</title>
        <authorList>
            <person name="Hosoyama A."/>
            <person name="Uohara A."/>
            <person name="Ohji S."/>
            <person name="Ichikawa N."/>
        </authorList>
    </citation>
    <scope>NUCLEOTIDE SEQUENCE [LARGE SCALE GENOMIC DNA]</scope>
    <source>
        <strain evidence="3 4">NBRC 106136</strain>
    </source>
</reference>